<dbReference type="AlphaFoldDB" id="A0AB34IZS5"/>
<comment type="caution">
    <text evidence="2">The sequence shown here is derived from an EMBL/GenBank/DDBJ whole genome shotgun (WGS) entry which is preliminary data.</text>
</comment>
<evidence type="ECO:0000313" key="2">
    <source>
        <dbReference type="EMBL" id="KAL1508583.1"/>
    </source>
</evidence>
<protein>
    <submittedName>
        <fullName evidence="2">Uncharacterized protein</fullName>
    </submittedName>
</protein>
<dbReference type="EMBL" id="JBGBPQ010000016">
    <property type="protein sequence ID" value="KAL1508583.1"/>
    <property type="molecule type" value="Genomic_DNA"/>
</dbReference>
<evidence type="ECO:0000256" key="1">
    <source>
        <dbReference type="SAM" id="Phobius"/>
    </source>
</evidence>
<keyword evidence="1" id="KW-0472">Membrane</keyword>
<sequence>MVGVASPALCRRFSANVRLRTRTIRALEPLTASALSHTSAALCYGFNGPLQAVRDTTQQIFYSFGVRATLLLLVVGALASIGNSAWVAGRRYREISSSAELRSTDFLRLFACVAIDLVGLASFGVGEYDDIFWAPISAYMLRFLFRSDVVAAIGFTKELLPLTDILPVASLSWLLETAFPESSVARALGLSGKRGSYVSRDDEGQW</sequence>
<keyword evidence="1" id="KW-0812">Transmembrane</keyword>
<keyword evidence="1" id="KW-1133">Transmembrane helix</keyword>
<organism evidence="2 3">
    <name type="scientific">Prymnesium parvum</name>
    <name type="common">Toxic golden alga</name>
    <dbReference type="NCBI Taxonomy" id="97485"/>
    <lineage>
        <taxon>Eukaryota</taxon>
        <taxon>Haptista</taxon>
        <taxon>Haptophyta</taxon>
        <taxon>Prymnesiophyceae</taxon>
        <taxon>Prymnesiales</taxon>
        <taxon>Prymnesiaceae</taxon>
        <taxon>Prymnesium</taxon>
    </lineage>
</organism>
<accession>A0AB34IZS5</accession>
<gene>
    <name evidence="2" type="ORF">AB1Y20_004681</name>
</gene>
<proteinExistence type="predicted"/>
<name>A0AB34IZS5_PRYPA</name>
<reference evidence="2 3" key="1">
    <citation type="journal article" date="2024" name="Science">
        <title>Giant polyketide synthase enzymes in the biosynthesis of giant marine polyether toxins.</title>
        <authorList>
            <person name="Fallon T.R."/>
            <person name="Shende V.V."/>
            <person name="Wierzbicki I.H."/>
            <person name="Pendleton A.L."/>
            <person name="Watervoot N.F."/>
            <person name="Auber R.P."/>
            <person name="Gonzalez D.J."/>
            <person name="Wisecaver J.H."/>
            <person name="Moore B.S."/>
        </authorList>
    </citation>
    <scope>NUCLEOTIDE SEQUENCE [LARGE SCALE GENOMIC DNA]</scope>
    <source>
        <strain evidence="2 3">12B1</strain>
    </source>
</reference>
<keyword evidence="3" id="KW-1185">Reference proteome</keyword>
<evidence type="ECO:0000313" key="3">
    <source>
        <dbReference type="Proteomes" id="UP001515480"/>
    </source>
</evidence>
<feature type="transmembrane region" description="Helical" evidence="1">
    <location>
        <begin position="106"/>
        <end position="125"/>
    </location>
</feature>
<feature type="transmembrane region" description="Helical" evidence="1">
    <location>
        <begin position="60"/>
        <end position="86"/>
    </location>
</feature>
<dbReference type="Proteomes" id="UP001515480">
    <property type="component" value="Unassembled WGS sequence"/>
</dbReference>